<proteinExistence type="predicted"/>
<evidence type="ECO:0000313" key="2">
    <source>
        <dbReference type="EMBL" id="CAL1683694.1"/>
    </source>
</evidence>
<evidence type="ECO:0000313" key="3">
    <source>
        <dbReference type="Proteomes" id="UP001497644"/>
    </source>
</evidence>
<name>A0AAV2NT39_9HYME</name>
<accession>A0AAV2NT39</accession>
<evidence type="ECO:0000256" key="1">
    <source>
        <dbReference type="SAM" id="MobiDB-lite"/>
    </source>
</evidence>
<reference evidence="2" key="1">
    <citation type="submission" date="2024-04" db="EMBL/GenBank/DDBJ databases">
        <authorList>
            <consortium name="Molecular Ecology Group"/>
        </authorList>
    </citation>
    <scope>NUCLEOTIDE SEQUENCE</scope>
</reference>
<protein>
    <submittedName>
        <fullName evidence="2">Uncharacterized protein</fullName>
    </submittedName>
</protein>
<dbReference type="AlphaFoldDB" id="A0AAV2NT39"/>
<sequence>MYFITEISFNPFSIYLVPLISNPGGRKNWGVKMPHALKGTETCTPCDNSARERLGRRGNPRSSGTSNKKYQNSKRLSNQKERVANCTFLHVTVIIGSTCDEYAGSYFQLSSSNGYTLKRENGAVK</sequence>
<organism evidence="2 3">
    <name type="scientific">Lasius platythorax</name>
    <dbReference type="NCBI Taxonomy" id="488582"/>
    <lineage>
        <taxon>Eukaryota</taxon>
        <taxon>Metazoa</taxon>
        <taxon>Ecdysozoa</taxon>
        <taxon>Arthropoda</taxon>
        <taxon>Hexapoda</taxon>
        <taxon>Insecta</taxon>
        <taxon>Pterygota</taxon>
        <taxon>Neoptera</taxon>
        <taxon>Endopterygota</taxon>
        <taxon>Hymenoptera</taxon>
        <taxon>Apocrita</taxon>
        <taxon>Aculeata</taxon>
        <taxon>Formicoidea</taxon>
        <taxon>Formicidae</taxon>
        <taxon>Formicinae</taxon>
        <taxon>Lasius</taxon>
        <taxon>Lasius</taxon>
    </lineage>
</organism>
<keyword evidence="3" id="KW-1185">Reference proteome</keyword>
<feature type="region of interest" description="Disordered" evidence="1">
    <location>
        <begin position="42"/>
        <end position="78"/>
    </location>
</feature>
<gene>
    <name evidence="2" type="ORF">LPLAT_LOCUS9374</name>
</gene>
<dbReference type="EMBL" id="OZ034827">
    <property type="protein sequence ID" value="CAL1683694.1"/>
    <property type="molecule type" value="Genomic_DNA"/>
</dbReference>
<dbReference type="Proteomes" id="UP001497644">
    <property type="component" value="Chromosome 4"/>
</dbReference>
<feature type="compositionally biased region" description="Polar residues" evidence="1">
    <location>
        <begin position="60"/>
        <end position="76"/>
    </location>
</feature>